<keyword evidence="9" id="KW-0479">Metal-binding</keyword>
<evidence type="ECO:0000259" key="23">
    <source>
        <dbReference type="Pfam" id="PF04389"/>
    </source>
</evidence>
<gene>
    <name evidence="24" type="ORF">GRAN_1215</name>
</gene>
<dbReference type="SUPFAM" id="SSF53187">
    <property type="entry name" value="Zn-dependent exopeptidases"/>
    <property type="match status" value="1"/>
</dbReference>
<dbReference type="Gene3D" id="3.40.630.10">
    <property type="entry name" value="Zn peptidases"/>
    <property type="match status" value="1"/>
</dbReference>
<reference evidence="24 25" key="1">
    <citation type="submission" date="2018-11" db="EMBL/GenBank/DDBJ databases">
        <authorList>
            <person name="Mardanov A.V."/>
            <person name="Ravin N.V."/>
            <person name="Dedysh S.N."/>
        </authorList>
    </citation>
    <scope>NUCLEOTIDE SEQUENCE [LARGE SCALE GENOMIC DNA]</scope>
    <source>
        <strain evidence="24 25">AF10</strain>
    </source>
</reference>
<comment type="subunit">
    <text evidence="19">Homodimer. The monomeric form is inactive while the homodimer is active.</text>
</comment>
<evidence type="ECO:0000256" key="11">
    <source>
        <dbReference type="ARBA" id="ARBA00022801"/>
    </source>
</evidence>
<feature type="compositionally biased region" description="Basic and acidic residues" evidence="21">
    <location>
        <begin position="550"/>
        <end position="559"/>
    </location>
</feature>
<evidence type="ECO:0000256" key="18">
    <source>
        <dbReference type="ARBA" id="ARBA00023228"/>
    </source>
</evidence>
<evidence type="ECO:0000313" key="24">
    <source>
        <dbReference type="EMBL" id="RXH57905.1"/>
    </source>
</evidence>
<feature type="signal peptide" evidence="22">
    <location>
        <begin position="1"/>
        <end position="19"/>
    </location>
</feature>
<dbReference type="GO" id="GO:0070573">
    <property type="term" value="F:metallodipeptidase activity"/>
    <property type="evidence" value="ECO:0007669"/>
    <property type="project" value="InterPro"/>
</dbReference>
<evidence type="ECO:0000256" key="3">
    <source>
        <dbReference type="ARBA" id="ARBA00004555"/>
    </source>
</evidence>
<evidence type="ECO:0000256" key="17">
    <source>
        <dbReference type="ARBA" id="ARBA00023180"/>
    </source>
</evidence>
<keyword evidence="13" id="KW-0862">Zinc</keyword>
<evidence type="ECO:0000256" key="12">
    <source>
        <dbReference type="ARBA" id="ARBA00022824"/>
    </source>
</evidence>
<comment type="caution">
    <text evidence="24">The sequence shown here is derived from an EMBL/GenBank/DDBJ whole genome shotgun (WGS) entry which is preliminary data.</text>
</comment>
<evidence type="ECO:0000256" key="19">
    <source>
        <dbReference type="ARBA" id="ARBA00025833"/>
    </source>
</evidence>
<dbReference type="OrthoDB" id="345880at2"/>
<keyword evidence="15" id="KW-0482">Metalloprotease</keyword>
<evidence type="ECO:0000256" key="1">
    <source>
        <dbReference type="ARBA" id="ARBA00004240"/>
    </source>
</evidence>
<evidence type="ECO:0000256" key="8">
    <source>
        <dbReference type="ARBA" id="ARBA00022670"/>
    </source>
</evidence>
<feature type="domain" description="Peptidase M28" evidence="23">
    <location>
        <begin position="312"/>
        <end position="530"/>
    </location>
</feature>
<keyword evidence="14" id="KW-0333">Golgi apparatus</keyword>
<evidence type="ECO:0000256" key="4">
    <source>
        <dbReference type="ARBA" id="ARBA00004613"/>
    </source>
</evidence>
<dbReference type="RefSeq" id="WP_128912002.1">
    <property type="nucleotide sequence ID" value="NZ_RDSM01000001.1"/>
</dbReference>
<dbReference type="EMBL" id="RDSM01000001">
    <property type="protein sequence ID" value="RXH57905.1"/>
    <property type="molecule type" value="Genomic_DNA"/>
</dbReference>
<keyword evidence="10 22" id="KW-0732">Signal</keyword>
<reference evidence="25" key="2">
    <citation type="submission" date="2019-02" db="EMBL/GenBank/DDBJ databases">
        <title>Granulicella sibirica sp. nov., a psychrotolerant acidobacterium isolated from an organic soil layer in forested tundra, West Siberia.</title>
        <authorList>
            <person name="Oshkin I.Y."/>
            <person name="Kulichevskaya I.S."/>
            <person name="Rijpstra W.I.C."/>
            <person name="Sinninghe Damste J.S."/>
            <person name="Rakitin A.L."/>
            <person name="Ravin N.V."/>
            <person name="Dedysh S.N."/>
        </authorList>
    </citation>
    <scope>NUCLEOTIDE SEQUENCE [LARGE SCALE GENOMIC DNA]</scope>
    <source>
        <strain evidence="25">AF10</strain>
    </source>
</reference>
<evidence type="ECO:0000256" key="10">
    <source>
        <dbReference type="ARBA" id="ARBA00022729"/>
    </source>
</evidence>
<dbReference type="GO" id="GO:0006508">
    <property type="term" value="P:proteolysis"/>
    <property type="evidence" value="ECO:0007669"/>
    <property type="project" value="UniProtKB-KW"/>
</dbReference>
<evidence type="ECO:0000256" key="15">
    <source>
        <dbReference type="ARBA" id="ARBA00023049"/>
    </source>
</evidence>
<dbReference type="Proteomes" id="UP000289437">
    <property type="component" value="Unassembled WGS sequence"/>
</dbReference>
<keyword evidence="11" id="KW-0378">Hydrolase</keyword>
<evidence type="ECO:0000256" key="9">
    <source>
        <dbReference type="ARBA" id="ARBA00022723"/>
    </source>
</evidence>
<dbReference type="GO" id="GO:0004180">
    <property type="term" value="F:carboxypeptidase activity"/>
    <property type="evidence" value="ECO:0007669"/>
    <property type="project" value="UniProtKB-KW"/>
</dbReference>
<dbReference type="PANTHER" id="PTHR12053:SF3">
    <property type="entry name" value="CARBOXYPEPTIDASE Q"/>
    <property type="match status" value="1"/>
</dbReference>
<accession>A0A4Q0T2L2</accession>
<keyword evidence="18" id="KW-0458">Lysosome</keyword>
<keyword evidence="6" id="KW-0964">Secreted</keyword>
<feature type="region of interest" description="Disordered" evidence="21">
    <location>
        <begin position="543"/>
        <end position="567"/>
    </location>
</feature>
<proteinExistence type="predicted"/>
<dbReference type="GO" id="GO:0046872">
    <property type="term" value="F:metal ion binding"/>
    <property type="evidence" value="ECO:0007669"/>
    <property type="project" value="UniProtKB-KW"/>
</dbReference>
<dbReference type="AlphaFoldDB" id="A0A4Q0T2L2"/>
<dbReference type="InterPro" id="IPR039866">
    <property type="entry name" value="CPQ"/>
</dbReference>
<keyword evidence="17" id="KW-0325">Glycoprotein</keyword>
<evidence type="ECO:0000256" key="2">
    <source>
        <dbReference type="ARBA" id="ARBA00004371"/>
    </source>
</evidence>
<keyword evidence="12" id="KW-0256">Endoplasmic reticulum</keyword>
<dbReference type="GO" id="GO:0005764">
    <property type="term" value="C:lysosome"/>
    <property type="evidence" value="ECO:0007669"/>
    <property type="project" value="UniProtKB-SubCell"/>
</dbReference>
<evidence type="ECO:0000256" key="16">
    <source>
        <dbReference type="ARBA" id="ARBA00023145"/>
    </source>
</evidence>
<evidence type="ECO:0000256" key="21">
    <source>
        <dbReference type="SAM" id="MobiDB-lite"/>
    </source>
</evidence>
<evidence type="ECO:0000256" key="5">
    <source>
        <dbReference type="ARBA" id="ARBA00014116"/>
    </source>
</evidence>
<dbReference type="GO" id="GO:0005576">
    <property type="term" value="C:extracellular region"/>
    <property type="evidence" value="ECO:0007669"/>
    <property type="project" value="UniProtKB-SubCell"/>
</dbReference>
<evidence type="ECO:0000256" key="20">
    <source>
        <dbReference type="ARBA" id="ARBA00033328"/>
    </source>
</evidence>
<protein>
    <recommendedName>
        <fullName evidence="5">Carboxypeptidase Q</fullName>
    </recommendedName>
    <alternativeName>
        <fullName evidence="20">Plasma glutamate carboxypeptidase</fullName>
    </alternativeName>
</protein>
<keyword evidence="8" id="KW-0645">Protease</keyword>
<keyword evidence="16" id="KW-0865">Zymogen</keyword>
<keyword evidence="7" id="KW-0121">Carboxypeptidase</keyword>
<evidence type="ECO:0000256" key="22">
    <source>
        <dbReference type="SAM" id="SignalP"/>
    </source>
</evidence>
<keyword evidence="25" id="KW-1185">Reference proteome</keyword>
<evidence type="ECO:0000256" key="14">
    <source>
        <dbReference type="ARBA" id="ARBA00023034"/>
    </source>
</evidence>
<evidence type="ECO:0000313" key="25">
    <source>
        <dbReference type="Proteomes" id="UP000289437"/>
    </source>
</evidence>
<feature type="chain" id="PRO_5020378139" description="Carboxypeptidase Q" evidence="22">
    <location>
        <begin position="20"/>
        <end position="567"/>
    </location>
</feature>
<name>A0A4Q0T2L2_9BACT</name>
<evidence type="ECO:0000256" key="13">
    <source>
        <dbReference type="ARBA" id="ARBA00022833"/>
    </source>
</evidence>
<organism evidence="24 25">
    <name type="scientific">Granulicella sibirica</name>
    <dbReference type="NCBI Taxonomy" id="2479048"/>
    <lineage>
        <taxon>Bacteria</taxon>
        <taxon>Pseudomonadati</taxon>
        <taxon>Acidobacteriota</taxon>
        <taxon>Terriglobia</taxon>
        <taxon>Terriglobales</taxon>
        <taxon>Acidobacteriaceae</taxon>
        <taxon>Granulicella</taxon>
    </lineage>
</organism>
<comment type="subcellular location">
    <subcellularLocation>
        <location evidence="1">Endoplasmic reticulum</location>
    </subcellularLocation>
    <subcellularLocation>
        <location evidence="3">Golgi apparatus</location>
    </subcellularLocation>
    <subcellularLocation>
        <location evidence="2">Lysosome</location>
    </subcellularLocation>
    <subcellularLocation>
        <location evidence="4">Secreted</location>
    </subcellularLocation>
</comment>
<dbReference type="Pfam" id="PF04389">
    <property type="entry name" value="Peptidase_M28"/>
    <property type="match status" value="1"/>
</dbReference>
<dbReference type="PANTHER" id="PTHR12053">
    <property type="entry name" value="PROTEASE FAMILY M28 PLASMA GLUTAMATE CARBOXYPEPTIDASE-RELATED"/>
    <property type="match status" value="1"/>
</dbReference>
<evidence type="ECO:0000256" key="6">
    <source>
        <dbReference type="ARBA" id="ARBA00022525"/>
    </source>
</evidence>
<dbReference type="InterPro" id="IPR007484">
    <property type="entry name" value="Peptidase_M28"/>
</dbReference>
<evidence type="ECO:0000256" key="7">
    <source>
        <dbReference type="ARBA" id="ARBA00022645"/>
    </source>
</evidence>
<sequence>MKFSSVALALCLLATQVYAADKPKPAPIQPAAEALDLDTIARIRDEGLVHSHIMEYASGLFDGIGPRLTGSPDFAKAADWSVDQLRRMGAANPHTESWGEFGIGWQQTGTVLQMTAPGTATFLAQAAPWSPATAGEITAQVVAIPTLKEEKDFDKWKGKLAGKIILYGDAPKINPDPSAPLEHYDTAKLAHLRDYPLDGNQNETDVLPYDQEFWGKVFKDMAFLEKTGHFFADEHALAVLRPGGSGGVLHGDTTATLGWFVFQPQHKQAIPSASIANEAFGRMSRLLSHDVPVSVRLNIATRITGEHEQGMNVIGEIPGTDPMLKDQVVMLGGHLDSWIPGTGATDDGAGVIVALEAMRILRALDIHTRRTIRVALWGGEEQGIFGSSGYVASHFANLSYSQKPEDQIVPTFVRAPTAMSAKPEHAKLDAYYNTDNGTGKFLGIYAEGNSAAASIFEQWAAPIRDLGFSTVSLRNTGSTDHVSFQLVGLPGFQFIQDPRDYETRTHHTNLDTYERLSEPDLRQMATVMAIFVYNTSQRDAMMPRMPLPRPELDPQRAKPLEGLFPKP</sequence>